<evidence type="ECO:0000256" key="1">
    <source>
        <dbReference type="SAM" id="SignalP"/>
    </source>
</evidence>
<gene>
    <name evidence="2" type="ORF">OIU79_029390</name>
</gene>
<proteinExistence type="predicted"/>
<evidence type="ECO:0000313" key="3">
    <source>
        <dbReference type="Proteomes" id="UP001151532"/>
    </source>
</evidence>
<comment type="caution">
    <text evidence="2">The sequence shown here is derived from an EMBL/GenBank/DDBJ whole genome shotgun (WGS) entry which is preliminary data.</text>
</comment>
<evidence type="ECO:0000313" key="2">
    <source>
        <dbReference type="EMBL" id="KAJ6748266.1"/>
    </source>
</evidence>
<feature type="signal peptide" evidence="1">
    <location>
        <begin position="1"/>
        <end position="19"/>
    </location>
</feature>
<name>A0A9Q0VH94_SALPP</name>
<reference evidence="2" key="2">
    <citation type="journal article" date="2023" name="Int. J. Mol. Sci.">
        <title>De Novo Assembly and Annotation of 11 Diverse Shrub Willow (Salix) Genomes Reveals Novel Gene Organization in Sex-Linked Regions.</title>
        <authorList>
            <person name="Hyden B."/>
            <person name="Feng K."/>
            <person name="Yates T.B."/>
            <person name="Jawdy S."/>
            <person name="Cereghino C."/>
            <person name="Smart L.B."/>
            <person name="Muchero W."/>
        </authorList>
    </citation>
    <scope>NUCLEOTIDE SEQUENCE</scope>
    <source>
        <tissue evidence="2">Shoot tip</tissue>
    </source>
</reference>
<accession>A0A9Q0VH94</accession>
<sequence length="35" mass="4089">MFCALCLMIDFAISYMLRGQTLVDLPLWRKLVLTL</sequence>
<dbReference type="Proteomes" id="UP001151532">
    <property type="component" value="Chromosome 12"/>
</dbReference>
<dbReference type="EMBL" id="JAPFFK010000008">
    <property type="protein sequence ID" value="KAJ6748266.1"/>
    <property type="molecule type" value="Genomic_DNA"/>
</dbReference>
<keyword evidence="1" id="KW-0732">Signal</keyword>
<protein>
    <submittedName>
        <fullName evidence="2">Uncharacterized protein</fullName>
    </submittedName>
</protein>
<dbReference type="AlphaFoldDB" id="A0A9Q0VH94"/>
<organism evidence="2 3">
    <name type="scientific">Salix purpurea</name>
    <name type="common">Purple osier willow</name>
    <dbReference type="NCBI Taxonomy" id="77065"/>
    <lineage>
        <taxon>Eukaryota</taxon>
        <taxon>Viridiplantae</taxon>
        <taxon>Streptophyta</taxon>
        <taxon>Embryophyta</taxon>
        <taxon>Tracheophyta</taxon>
        <taxon>Spermatophyta</taxon>
        <taxon>Magnoliopsida</taxon>
        <taxon>eudicotyledons</taxon>
        <taxon>Gunneridae</taxon>
        <taxon>Pentapetalae</taxon>
        <taxon>rosids</taxon>
        <taxon>fabids</taxon>
        <taxon>Malpighiales</taxon>
        <taxon>Salicaceae</taxon>
        <taxon>Saliceae</taxon>
        <taxon>Salix</taxon>
    </lineage>
</organism>
<keyword evidence="3" id="KW-1185">Reference proteome</keyword>
<reference evidence="2" key="1">
    <citation type="submission" date="2022-11" db="EMBL/GenBank/DDBJ databases">
        <authorList>
            <person name="Hyden B.L."/>
            <person name="Feng K."/>
            <person name="Yates T."/>
            <person name="Jawdy S."/>
            <person name="Smart L.B."/>
            <person name="Muchero W."/>
        </authorList>
    </citation>
    <scope>NUCLEOTIDE SEQUENCE</scope>
    <source>
        <tissue evidence="2">Shoot tip</tissue>
    </source>
</reference>
<feature type="chain" id="PRO_5040360360" evidence="1">
    <location>
        <begin position="20"/>
        <end position="35"/>
    </location>
</feature>